<dbReference type="PANTHER" id="PTHR45639:SF10">
    <property type="entry name" value="HEAT SHOCK 70 KDA PROTEIN 16 ISOFORM X1"/>
    <property type="match status" value="1"/>
</dbReference>
<keyword evidence="3" id="KW-0143">Chaperone</keyword>
<dbReference type="InterPro" id="IPR013126">
    <property type="entry name" value="Hsp_70_fam"/>
</dbReference>
<keyword evidence="2" id="KW-0067">ATP-binding</keyword>
<comment type="caution">
    <text evidence="6">The sequence shown here is derived from an EMBL/GenBank/DDBJ whole genome shotgun (WGS) entry which is preliminary data.</text>
</comment>
<dbReference type="GO" id="GO:0005829">
    <property type="term" value="C:cytosol"/>
    <property type="evidence" value="ECO:0007669"/>
    <property type="project" value="TreeGrafter"/>
</dbReference>
<protein>
    <recommendedName>
        <fullName evidence="8">Heat shock 70 kDa protein 16</fullName>
    </recommendedName>
</protein>
<dbReference type="SUPFAM" id="SSF100920">
    <property type="entry name" value="Heat shock protein 70kD (HSP70), peptide-binding domain"/>
    <property type="match status" value="1"/>
</dbReference>
<dbReference type="Gene3D" id="1.20.1270.10">
    <property type="match status" value="1"/>
</dbReference>
<dbReference type="PANTHER" id="PTHR45639">
    <property type="entry name" value="HSC70CB, ISOFORM G-RELATED"/>
    <property type="match status" value="1"/>
</dbReference>
<feature type="compositionally biased region" description="Basic and acidic residues" evidence="5">
    <location>
        <begin position="496"/>
        <end position="508"/>
    </location>
</feature>
<dbReference type="FunFam" id="1.20.1270.10:FF:000002">
    <property type="entry name" value="Heat shock 70 kDa protein 4"/>
    <property type="match status" value="1"/>
</dbReference>
<dbReference type="GO" id="GO:0005524">
    <property type="term" value="F:ATP binding"/>
    <property type="evidence" value="ECO:0007669"/>
    <property type="project" value="UniProtKB-KW"/>
</dbReference>
<dbReference type="InterPro" id="IPR029047">
    <property type="entry name" value="HSP70_peptide-bd_sf"/>
</dbReference>
<evidence type="ECO:0000256" key="4">
    <source>
        <dbReference type="ARBA" id="ARBA00061090"/>
    </source>
</evidence>
<feature type="compositionally biased region" description="Polar residues" evidence="5">
    <location>
        <begin position="475"/>
        <end position="485"/>
    </location>
</feature>
<dbReference type="GO" id="GO:0005634">
    <property type="term" value="C:nucleus"/>
    <property type="evidence" value="ECO:0007669"/>
    <property type="project" value="TreeGrafter"/>
</dbReference>
<dbReference type="EMBL" id="JAGGNH010000008">
    <property type="protein sequence ID" value="KAJ0966157.1"/>
    <property type="molecule type" value="Genomic_DNA"/>
</dbReference>
<dbReference type="Pfam" id="PF00012">
    <property type="entry name" value="HSP70"/>
    <property type="match status" value="1"/>
</dbReference>
<dbReference type="Gene3D" id="3.30.420.40">
    <property type="match status" value="2"/>
</dbReference>
<dbReference type="GO" id="GO:0140662">
    <property type="term" value="F:ATP-dependent protein folding chaperone"/>
    <property type="evidence" value="ECO:0007669"/>
    <property type="project" value="InterPro"/>
</dbReference>
<dbReference type="Gene3D" id="3.90.640.10">
    <property type="entry name" value="Actin, Chain A, domain 4"/>
    <property type="match status" value="1"/>
</dbReference>
<evidence type="ECO:0000313" key="7">
    <source>
        <dbReference type="Proteomes" id="UP001085076"/>
    </source>
</evidence>
<evidence type="ECO:0000313" key="6">
    <source>
        <dbReference type="EMBL" id="KAJ0966157.1"/>
    </source>
</evidence>
<proteinExistence type="inferred from homology"/>
<dbReference type="Proteomes" id="UP001085076">
    <property type="component" value="Miscellaneous, Linkage group lg08"/>
</dbReference>
<dbReference type="InterPro" id="IPR043129">
    <property type="entry name" value="ATPase_NBD"/>
</dbReference>
<evidence type="ECO:0000256" key="1">
    <source>
        <dbReference type="ARBA" id="ARBA00022741"/>
    </source>
</evidence>
<dbReference type="Gene3D" id="2.60.34.10">
    <property type="entry name" value="Substrate Binding Domain Of DNAk, Chain A, domain 1"/>
    <property type="match status" value="1"/>
</dbReference>
<gene>
    <name evidence="6" type="ORF">J5N97_027295</name>
</gene>
<sequence length="739" mass="82955">MSVVGFDIGNDRCVIAAVRQRGIDVLLNDESKRETPSAISFSEKQRLIGSSASPILHPRSTFSQIKHLLLSQPQHRSRLPYLNRDLSVAPVHLLAMLLSHLKLIAERSLDGPVSDCVISIPSYATDLSRRSYLDAARIAGLRPLRLMHDTTATALGYGIYKTDFPSGPAHVVVLDIGHCDTQASVVAFEPGGMRVLSHASDPNLGGRDFDEILFRHFAEQFKDQYKIDVYSNAKACIRLRTACEKLKKVLSANAEAPISIECLMDEKDVRGFIKREEFEKLAAGFLERVLVPCKKALEDADLGLDRVHSVELVGSGSRIPAIGRILSGFFGREPSRMLNASECVARGCALQCAMLSPVFRVRNYEVQDCFPYSIGFASDQGPISTLSSNVLFRKGHPFPSVKVLTFLRSSTFHLEAFYADENELPRATPTKISSFMIGPFQASHGERSKVKVRFRINLHGIITIDSASLIEDETNNPVSRSNSDNVEPENSVENGTSEKSESDIDGSRKGKPLRRLELPITETVNGGMSQEELSEAQELEKQLSYQDKLVERTKDAKNALESYVYDVRNKLFERYRSYASESEREGISRNLQQTEEWLYDEGDDETENVYISKLQELKKLVDPVESRFQDEEARAQASRDLLKSLTDYRLAVASLPTYERDAVIGECRKAEQWLREKTQQQDSLPKNVDPVLWSHEIKKMRESFDRSCRHILKHNGPPSGAENTKARDRSNPPDDIQTD</sequence>
<evidence type="ECO:0008006" key="8">
    <source>
        <dbReference type="Google" id="ProtNLM"/>
    </source>
</evidence>
<dbReference type="Gene3D" id="3.30.30.30">
    <property type="match status" value="1"/>
</dbReference>
<dbReference type="OrthoDB" id="434160at2759"/>
<dbReference type="SUPFAM" id="SSF100934">
    <property type="entry name" value="Heat shock protein 70kD (HSP70), C-terminal subdomain"/>
    <property type="match status" value="1"/>
</dbReference>
<evidence type="ECO:0000256" key="5">
    <source>
        <dbReference type="SAM" id="MobiDB-lite"/>
    </source>
</evidence>
<organism evidence="6 7">
    <name type="scientific">Dioscorea zingiberensis</name>
    <dbReference type="NCBI Taxonomy" id="325984"/>
    <lineage>
        <taxon>Eukaryota</taxon>
        <taxon>Viridiplantae</taxon>
        <taxon>Streptophyta</taxon>
        <taxon>Embryophyta</taxon>
        <taxon>Tracheophyta</taxon>
        <taxon>Spermatophyta</taxon>
        <taxon>Magnoliopsida</taxon>
        <taxon>Liliopsida</taxon>
        <taxon>Dioscoreales</taxon>
        <taxon>Dioscoreaceae</taxon>
        <taxon>Dioscorea</taxon>
    </lineage>
</organism>
<evidence type="ECO:0000256" key="2">
    <source>
        <dbReference type="ARBA" id="ARBA00022840"/>
    </source>
</evidence>
<name>A0A9D5C3T8_9LILI</name>
<reference evidence="6" key="2">
    <citation type="journal article" date="2022" name="Hortic Res">
        <title>The genome of Dioscorea zingiberensis sheds light on the biosynthesis, origin and evolution of the medicinally important diosgenin saponins.</title>
        <authorList>
            <person name="Li Y."/>
            <person name="Tan C."/>
            <person name="Li Z."/>
            <person name="Guo J."/>
            <person name="Li S."/>
            <person name="Chen X."/>
            <person name="Wang C."/>
            <person name="Dai X."/>
            <person name="Yang H."/>
            <person name="Song W."/>
            <person name="Hou L."/>
            <person name="Xu J."/>
            <person name="Tong Z."/>
            <person name="Xu A."/>
            <person name="Yuan X."/>
            <person name="Wang W."/>
            <person name="Yang Q."/>
            <person name="Chen L."/>
            <person name="Sun Z."/>
            <person name="Wang K."/>
            <person name="Pan B."/>
            <person name="Chen J."/>
            <person name="Bao Y."/>
            <person name="Liu F."/>
            <person name="Qi X."/>
            <person name="Gang D.R."/>
            <person name="Wen J."/>
            <person name="Li J."/>
        </authorList>
    </citation>
    <scope>NUCLEOTIDE SEQUENCE</scope>
    <source>
        <strain evidence="6">Dzin_1.0</strain>
    </source>
</reference>
<dbReference type="SUPFAM" id="SSF53067">
    <property type="entry name" value="Actin-like ATPase domain"/>
    <property type="match status" value="2"/>
</dbReference>
<comment type="similarity">
    <text evidence="4">Belongs to the heat shock protein 70 (TC 1.A.33) family. HSP110/SSE subfamily.</text>
</comment>
<feature type="region of interest" description="Disordered" evidence="5">
    <location>
        <begin position="708"/>
        <end position="739"/>
    </location>
</feature>
<accession>A0A9D5C3T8</accession>
<dbReference type="FunFam" id="3.90.640.10:FF:000004">
    <property type="entry name" value="Heat shock 70 kDa protein 4"/>
    <property type="match status" value="1"/>
</dbReference>
<dbReference type="InterPro" id="IPR029048">
    <property type="entry name" value="HSP70_C_sf"/>
</dbReference>
<keyword evidence="7" id="KW-1185">Reference proteome</keyword>
<dbReference type="FunFam" id="3.30.420.40:FF:000171">
    <property type="entry name" value="Heat shock 70 kDa protein 4"/>
    <property type="match status" value="2"/>
</dbReference>
<evidence type="ECO:0000256" key="3">
    <source>
        <dbReference type="ARBA" id="ARBA00023186"/>
    </source>
</evidence>
<keyword evidence="1" id="KW-0547">Nucleotide-binding</keyword>
<feature type="region of interest" description="Disordered" evidence="5">
    <location>
        <begin position="473"/>
        <end position="517"/>
    </location>
</feature>
<dbReference type="AlphaFoldDB" id="A0A9D5C3T8"/>
<reference evidence="6" key="1">
    <citation type="submission" date="2021-03" db="EMBL/GenBank/DDBJ databases">
        <authorList>
            <person name="Li Z."/>
            <person name="Yang C."/>
        </authorList>
    </citation>
    <scope>NUCLEOTIDE SEQUENCE</scope>
    <source>
        <strain evidence="6">Dzin_1.0</strain>
        <tissue evidence="6">Leaf</tissue>
    </source>
</reference>
<dbReference type="PRINTS" id="PR00301">
    <property type="entry name" value="HEATSHOCK70"/>
</dbReference>